<dbReference type="InterPro" id="IPR023210">
    <property type="entry name" value="NADP_OxRdtase_dom"/>
</dbReference>
<dbReference type="EMBL" id="JBBIAA010000001">
    <property type="protein sequence ID" value="MEJ5943795.1"/>
    <property type="molecule type" value="Genomic_DNA"/>
</dbReference>
<dbReference type="PANTHER" id="PTHR43312:SF1">
    <property type="entry name" value="NADP-DEPENDENT OXIDOREDUCTASE DOMAIN-CONTAINING PROTEIN"/>
    <property type="match status" value="1"/>
</dbReference>
<name>A0ABU8RFH8_9ACTN</name>
<evidence type="ECO:0000313" key="3">
    <source>
        <dbReference type="Proteomes" id="UP001387100"/>
    </source>
</evidence>
<sequence>MPADAGGARRPSLDEEAPVERRRLGRLGHESSVLIYGAAALSDVDQDTADRSVQEALDAGINHFDVARSYGEAEVRLAPWVSRITDVGFLATKVEERGREDAWRSIGESLERLGTDRVDLLQLHAVGDAATLDRVTADDGALASAVRAQEEGLVGAVGITGHGPEAAQTHLEALRRHPFASVLTPLNPVLSRDPVFRGAYGALVDEVQRQDAALMTIKTVSRRNWPEGDEGRYATWYEPYDDAERIRAAVSWVLAHDEMTGIPTPGDVRLLGMVVAAEADRMPVEEAERVLAGDPLYSSPFVSMPF</sequence>
<keyword evidence="3" id="KW-1185">Reference proteome</keyword>
<dbReference type="RefSeq" id="WP_339573187.1">
    <property type="nucleotide sequence ID" value="NZ_JBBIAA010000001.1"/>
</dbReference>
<accession>A0ABU8RFH8</accession>
<reference evidence="2 3" key="1">
    <citation type="journal article" date="2017" name="Int. J. Syst. Evol. Microbiol.">
        <title>Pseudokineococcus basanitobsidens sp. nov., isolated from volcanic rock.</title>
        <authorList>
            <person name="Lee D.W."/>
            <person name="Park M.Y."/>
            <person name="Kim J.J."/>
            <person name="Kim B.S."/>
        </authorList>
    </citation>
    <scope>NUCLEOTIDE SEQUENCE [LARGE SCALE GENOMIC DNA]</scope>
    <source>
        <strain evidence="2 3">DSM 103726</strain>
    </source>
</reference>
<evidence type="ECO:0000259" key="1">
    <source>
        <dbReference type="Pfam" id="PF00248"/>
    </source>
</evidence>
<dbReference type="Proteomes" id="UP001387100">
    <property type="component" value="Unassembled WGS sequence"/>
</dbReference>
<organism evidence="2 3">
    <name type="scientific">Pseudokineococcus basanitobsidens</name>
    <dbReference type="NCBI Taxonomy" id="1926649"/>
    <lineage>
        <taxon>Bacteria</taxon>
        <taxon>Bacillati</taxon>
        <taxon>Actinomycetota</taxon>
        <taxon>Actinomycetes</taxon>
        <taxon>Kineosporiales</taxon>
        <taxon>Kineosporiaceae</taxon>
        <taxon>Pseudokineococcus</taxon>
    </lineage>
</organism>
<dbReference type="SUPFAM" id="SSF51430">
    <property type="entry name" value="NAD(P)-linked oxidoreductase"/>
    <property type="match status" value="1"/>
</dbReference>
<dbReference type="InterPro" id="IPR036812">
    <property type="entry name" value="NAD(P)_OxRdtase_dom_sf"/>
</dbReference>
<dbReference type="EC" id="1.1.1.-" evidence="2"/>
<gene>
    <name evidence="2" type="ORF">WDZ17_00615</name>
</gene>
<keyword evidence="2" id="KW-0560">Oxidoreductase</keyword>
<dbReference type="CDD" id="cd19100">
    <property type="entry name" value="AKR_unchar"/>
    <property type="match status" value="1"/>
</dbReference>
<dbReference type="Gene3D" id="3.20.20.100">
    <property type="entry name" value="NADP-dependent oxidoreductase domain"/>
    <property type="match status" value="1"/>
</dbReference>
<evidence type="ECO:0000313" key="2">
    <source>
        <dbReference type="EMBL" id="MEJ5943795.1"/>
    </source>
</evidence>
<proteinExistence type="predicted"/>
<feature type="domain" description="NADP-dependent oxidoreductase" evidence="1">
    <location>
        <begin position="34"/>
        <end position="189"/>
    </location>
</feature>
<dbReference type="Pfam" id="PF00248">
    <property type="entry name" value="Aldo_ket_red"/>
    <property type="match status" value="1"/>
</dbReference>
<protein>
    <submittedName>
        <fullName evidence="2">Aldo/keto reductase</fullName>
        <ecNumber evidence="2">1.1.1.-</ecNumber>
    </submittedName>
</protein>
<dbReference type="GO" id="GO:0016491">
    <property type="term" value="F:oxidoreductase activity"/>
    <property type="evidence" value="ECO:0007669"/>
    <property type="project" value="UniProtKB-KW"/>
</dbReference>
<dbReference type="PANTHER" id="PTHR43312">
    <property type="entry name" value="D-THREO-ALDOSE 1-DEHYDROGENASE"/>
    <property type="match status" value="1"/>
</dbReference>
<dbReference type="InterPro" id="IPR053135">
    <property type="entry name" value="AKR2_Oxidoreductase"/>
</dbReference>
<comment type="caution">
    <text evidence="2">The sequence shown here is derived from an EMBL/GenBank/DDBJ whole genome shotgun (WGS) entry which is preliminary data.</text>
</comment>